<accession>A0A2K2D9U7</accession>
<dbReference type="InterPro" id="IPR024752">
    <property type="entry name" value="Myb/SANT-like_dom"/>
</dbReference>
<dbReference type="PANTHER" id="PTHR47851">
    <property type="entry name" value="OS06G0588700 PROTEIN-RELATED"/>
    <property type="match status" value="1"/>
</dbReference>
<reference evidence="2 3" key="1">
    <citation type="journal article" date="2010" name="Nature">
        <title>Genome sequencing and analysis of the model grass Brachypodium distachyon.</title>
        <authorList>
            <consortium name="International Brachypodium Initiative"/>
        </authorList>
    </citation>
    <scope>NUCLEOTIDE SEQUENCE [LARGE SCALE GENOMIC DNA]</scope>
    <source>
        <strain evidence="2">Bd21</strain>
        <strain evidence="3">cv. Bd21</strain>
    </source>
</reference>
<reference evidence="2" key="2">
    <citation type="submission" date="2017-06" db="EMBL/GenBank/DDBJ databases">
        <title>WGS assembly of Brachypodium distachyon.</title>
        <authorList>
            <consortium name="The International Brachypodium Initiative"/>
            <person name="Lucas S."/>
            <person name="Harmon-Smith M."/>
            <person name="Lail K."/>
            <person name="Tice H."/>
            <person name="Grimwood J."/>
            <person name="Bruce D."/>
            <person name="Barry K."/>
            <person name="Shu S."/>
            <person name="Lindquist E."/>
            <person name="Wang M."/>
            <person name="Pitluck S."/>
            <person name="Vogel J.P."/>
            <person name="Garvin D.F."/>
            <person name="Mockler T.C."/>
            <person name="Schmutz J."/>
            <person name="Rokhsar D."/>
            <person name="Bevan M.W."/>
        </authorList>
    </citation>
    <scope>NUCLEOTIDE SEQUENCE</scope>
    <source>
        <strain evidence="2">Bd21</strain>
    </source>
</reference>
<sequence>MAAINWNDDNTRIITELFADQVHRENRPNSHLNNVAYEEISQRFKDKTGIESKKTQIKNKWDKLKNEYDIWKKLLLEQTGAGWEGEPSTRTSNGGGRPKWTFLVVEGFKTKVFVMRTI</sequence>
<reference evidence="3" key="3">
    <citation type="submission" date="2018-08" db="UniProtKB">
        <authorList>
            <consortium name="EnsemblPlants"/>
        </authorList>
    </citation>
    <scope>IDENTIFICATION</scope>
    <source>
        <strain evidence="3">cv. Bd21</strain>
    </source>
</reference>
<dbReference type="OrthoDB" id="602113at2759"/>
<feature type="domain" description="Myb/SANT-like" evidence="1">
    <location>
        <begin position="5"/>
        <end position="85"/>
    </location>
</feature>
<dbReference type="PANTHER" id="PTHR47851:SF5">
    <property type="entry name" value="MYB_SANT-LIKE DOMAIN-CONTAINING PROTEIN"/>
    <property type="match status" value="1"/>
</dbReference>
<dbReference type="Gramene" id="PNT71062">
    <property type="protein sequence ID" value="PNT71062"/>
    <property type="gene ID" value="BRADI_2g22446v3"/>
</dbReference>
<dbReference type="Proteomes" id="UP000008810">
    <property type="component" value="Chromosome 2"/>
</dbReference>
<dbReference type="Gene3D" id="1.10.10.60">
    <property type="entry name" value="Homeodomain-like"/>
    <property type="match status" value="1"/>
</dbReference>
<evidence type="ECO:0000259" key="1">
    <source>
        <dbReference type="Pfam" id="PF12776"/>
    </source>
</evidence>
<dbReference type="RefSeq" id="XP_024315719.1">
    <property type="nucleotide sequence ID" value="XM_024459951.1"/>
</dbReference>
<keyword evidence="4" id="KW-1185">Reference proteome</keyword>
<dbReference type="GeneID" id="112271046"/>
<evidence type="ECO:0000313" key="2">
    <source>
        <dbReference type="EMBL" id="PNT71062.1"/>
    </source>
</evidence>
<evidence type="ECO:0000313" key="4">
    <source>
        <dbReference type="Proteomes" id="UP000008810"/>
    </source>
</evidence>
<dbReference type="AlphaFoldDB" id="A0A2K2D9U7"/>
<dbReference type="EMBL" id="CM000881">
    <property type="protein sequence ID" value="PNT71062.1"/>
    <property type="molecule type" value="Genomic_DNA"/>
</dbReference>
<name>A0A2K2D9U7_BRADI</name>
<dbReference type="EnsemblPlants" id="PNT71062">
    <property type="protein sequence ID" value="PNT71062"/>
    <property type="gene ID" value="BRADI_2g22446v3"/>
</dbReference>
<dbReference type="Pfam" id="PF12776">
    <property type="entry name" value="Myb_DNA-bind_3"/>
    <property type="match status" value="1"/>
</dbReference>
<organism evidence="2">
    <name type="scientific">Brachypodium distachyon</name>
    <name type="common">Purple false brome</name>
    <name type="synonym">Trachynia distachya</name>
    <dbReference type="NCBI Taxonomy" id="15368"/>
    <lineage>
        <taxon>Eukaryota</taxon>
        <taxon>Viridiplantae</taxon>
        <taxon>Streptophyta</taxon>
        <taxon>Embryophyta</taxon>
        <taxon>Tracheophyta</taxon>
        <taxon>Spermatophyta</taxon>
        <taxon>Magnoliopsida</taxon>
        <taxon>Liliopsida</taxon>
        <taxon>Poales</taxon>
        <taxon>Poaceae</taxon>
        <taxon>BOP clade</taxon>
        <taxon>Pooideae</taxon>
        <taxon>Stipodae</taxon>
        <taxon>Brachypodieae</taxon>
        <taxon>Brachypodium</taxon>
    </lineage>
</organism>
<protein>
    <recommendedName>
        <fullName evidence="1">Myb/SANT-like domain-containing protein</fullName>
    </recommendedName>
</protein>
<gene>
    <name evidence="3" type="primary">LOC112271046</name>
    <name evidence="2" type="ORF">BRADI_2g22446v3</name>
</gene>
<proteinExistence type="predicted"/>
<evidence type="ECO:0000313" key="3">
    <source>
        <dbReference type="EnsemblPlants" id="PNT71062"/>
    </source>
</evidence>